<comment type="pathway">
    <text evidence="3">Secondary metabolite biosynthesis; terpenoid biosynthesis.</text>
</comment>
<dbReference type="AlphaFoldDB" id="A0A9P3UH44"/>
<dbReference type="OrthoDB" id="1470350at2759"/>
<dbReference type="PANTHER" id="PTHR24305:SF166">
    <property type="entry name" value="CYTOCHROME P450 12A4, MITOCHONDRIAL-RELATED"/>
    <property type="match status" value="1"/>
</dbReference>
<organism evidence="14 15">
    <name type="scientific">Lyophyllum shimeji</name>
    <name type="common">Hon-shimeji</name>
    <name type="synonym">Tricholoma shimeji</name>
    <dbReference type="NCBI Taxonomy" id="47721"/>
    <lineage>
        <taxon>Eukaryota</taxon>
        <taxon>Fungi</taxon>
        <taxon>Dikarya</taxon>
        <taxon>Basidiomycota</taxon>
        <taxon>Agaricomycotina</taxon>
        <taxon>Agaricomycetes</taxon>
        <taxon>Agaricomycetidae</taxon>
        <taxon>Agaricales</taxon>
        <taxon>Tricholomatineae</taxon>
        <taxon>Lyophyllaceae</taxon>
        <taxon>Lyophyllum</taxon>
    </lineage>
</organism>
<name>A0A9P3UH44_LYOSH</name>
<evidence type="ECO:0000256" key="12">
    <source>
        <dbReference type="ARBA" id="ARBA00023136"/>
    </source>
</evidence>
<keyword evidence="7" id="KW-0479">Metal-binding</keyword>
<evidence type="ECO:0000313" key="14">
    <source>
        <dbReference type="EMBL" id="GLB33174.1"/>
    </source>
</evidence>
<keyword evidence="15" id="KW-1185">Reference proteome</keyword>
<dbReference type="GO" id="GO:0005506">
    <property type="term" value="F:iron ion binding"/>
    <property type="evidence" value="ECO:0007669"/>
    <property type="project" value="InterPro"/>
</dbReference>
<reference evidence="14" key="1">
    <citation type="submission" date="2022-07" db="EMBL/GenBank/DDBJ databases">
        <title>The genome of Lyophyllum shimeji provides insight into the initial evolution of ectomycorrhizal fungal genome.</title>
        <authorList>
            <person name="Kobayashi Y."/>
            <person name="Shibata T."/>
            <person name="Hirakawa H."/>
            <person name="Shigenobu S."/>
            <person name="Nishiyama T."/>
            <person name="Yamada A."/>
            <person name="Hasebe M."/>
            <person name="Kawaguchi M."/>
        </authorList>
    </citation>
    <scope>NUCLEOTIDE SEQUENCE</scope>
    <source>
        <strain evidence="14">AT787</strain>
    </source>
</reference>
<evidence type="ECO:0000256" key="7">
    <source>
        <dbReference type="ARBA" id="ARBA00022723"/>
    </source>
</evidence>
<proteinExistence type="inferred from homology"/>
<evidence type="ECO:0000256" key="4">
    <source>
        <dbReference type="ARBA" id="ARBA00010617"/>
    </source>
</evidence>
<keyword evidence="12 13" id="KW-0472">Membrane</keyword>
<evidence type="ECO:0000256" key="1">
    <source>
        <dbReference type="ARBA" id="ARBA00001971"/>
    </source>
</evidence>
<keyword evidence="8 13" id="KW-1133">Transmembrane helix</keyword>
<feature type="transmembrane region" description="Helical" evidence="13">
    <location>
        <begin position="12"/>
        <end position="29"/>
    </location>
</feature>
<sequence>MAFTAVLPPSSVSLLLSSILFLAVLIALLRRRRPLTTTHLRGPKSINIFGVLRVILAAKDHGLLFETWERKHGAVFQLPGLFGRKEVVLCDPKAIAHFYLKDTYTYRQTPVNRFAFEHFFGRNLLWAEADVHKRQRKVLSSAFSNAAIRIQTPVFFDSAHKLTASWDQTLQSVSSSDGVVIDVQQWMSRVSLDSIGIAGFSYDFGSLSGRSAQVVAAFETFGSSTRHIITDLAILLAPIFPWLIKLPGPRKTALENLATVISQIATDLLKDAKKDSEYGAASAGSDKSIMGALGPSRLRKCRRKRSWLRL</sequence>
<dbReference type="Pfam" id="PF00067">
    <property type="entry name" value="p450"/>
    <property type="match status" value="1"/>
</dbReference>
<evidence type="ECO:0000256" key="11">
    <source>
        <dbReference type="ARBA" id="ARBA00023033"/>
    </source>
</evidence>
<evidence type="ECO:0000256" key="3">
    <source>
        <dbReference type="ARBA" id="ARBA00004721"/>
    </source>
</evidence>
<evidence type="ECO:0000256" key="2">
    <source>
        <dbReference type="ARBA" id="ARBA00004370"/>
    </source>
</evidence>
<evidence type="ECO:0000256" key="6">
    <source>
        <dbReference type="ARBA" id="ARBA00022692"/>
    </source>
</evidence>
<keyword evidence="9" id="KW-0560">Oxidoreductase</keyword>
<dbReference type="GO" id="GO:0016705">
    <property type="term" value="F:oxidoreductase activity, acting on paired donors, with incorporation or reduction of molecular oxygen"/>
    <property type="evidence" value="ECO:0007669"/>
    <property type="project" value="InterPro"/>
</dbReference>
<accession>A0A9P3UH44</accession>
<protein>
    <submittedName>
        <fullName evidence="14">Cytochrome p450</fullName>
    </submittedName>
</protein>
<evidence type="ECO:0000256" key="8">
    <source>
        <dbReference type="ARBA" id="ARBA00022989"/>
    </source>
</evidence>
<evidence type="ECO:0000256" key="9">
    <source>
        <dbReference type="ARBA" id="ARBA00023002"/>
    </source>
</evidence>
<dbReference type="EMBL" id="BRPK01000001">
    <property type="protein sequence ID" value="GLB33174.1"/>
    <property type="molecule type" value="Genomic_DNA"/>
</dbReference>
<evidence type="ECO:0000256" key="5">
    <source>
        <dbReference type="ARBA" id="ARBA00022617"/>
    </source>
</evidence>
<comment type="cofactor">
    <cofactor evidence="1">
        <name>heme</name>
        <dbReference type="ChEBI" id="CHEBI:30413"/>
    </cofactor>
</comment>
<evidence type="ECO:0000256" key="13">
    <source>
        <dbReference type="SAM" id="Phobius"/>
    </source>
</evidence>
<comment type="similarity">
    <text evidence="4">Belongs to the cytochrome P450 family.</text>
</comment>
<dbReference type="GO" id="GO:0004497">
    <property type="term" value="F:monooxygenase activity"/>
    <property type="evidence" value="ECO:0007669"/>
    <property type="project" value="UniProtKB-KW"/>
</dbReference>
<dbReference type="InterPro" id="IPR050121">
    <property type="entry name" value="Cytochrome_P450_monoxygenase"/>
</dbReference>
<dbReference type="InterPro" id="IPR001128">
    <property type="entry name" value="Cyt_P450"/>
</dbReference>
<keyword evidence="10" id="KW-0408">Iron</keyword>
<dbReference type="Gene3D" id="1.10.630.10">
    <property type="entry name" value="Cytochrome P450"/>
    <property type="match status" value="1"/>
</dbReference>
<evidence type="ECO:0000256" key="10">
    <source>
        <dbReference type="ARBA" id="ARBA00023004"/>
    </source>
</evidence>
<keyword evidence="11" id="KW-0503">Monooxygenase</keyword>
<dbReference type="GO" id="GO:0020037">
    <property type="term" value="F:heme binding"/>
    <property type="evidence" value="ECO:0007669"/>
    <property type="project" value="InterPro"/>
</dbReference>
<dbReference type="PANTHER" id="PTHR24305">
    <property type="entry name" value="CYTOCHROME P450"/>
    <property type="match status" value="1"/>
</dbReference>
<evidence type="ECO:0000313" key="15">
    <source>
        <dbReference type="Proteomes" id="UP001063166"/>
    </source>
</evidence>
<dbReference type="InterPro" id="IPR036396">
    <property type="entry name" value="Cyt_P450_sf"/>
</dbReference>
<comment type="subcellular location">
    <subcellularLocation>
        <location evidence="2">Membrane</location>
    </subcellularLocation>
</comment>
<comment type="caution">
    <text evidence="14">The sequence shown here is derived from an EMBL/GenBank/DDBJ whole genome shotgun (WGS) entry which is preliminary data.</text>
</comment>
<dbReference type="Proteomes" id="UP001063166">
    <property type="component" value="Unassembled WGS sequence"/>
</dbReference>
<dbReference type="GO" id="GO:0016020">
    <property type="term" value="C:membrane"/>
    <property type="evidence" value="ECO:0007669"/>
    <property type="project" value="UniProtKB-SubCell"/>
</dbReference>
<dbReference type="SUPFAM" id="SSF48264">
    <property type="entry name" value="Cytochrome P450"/>
    <property type="match status" value="1"/>
</dbReference>
<keyword evidence="6 13" id="KW-0812">Transmembrane</keyword>
<gene>
    <name evidence="14" type="ORF">LshimejAT787_0100590</name>
</gene>
<keyword evidence="5" id="KW-0349">Heme</keyword>